<dbReference type="InterPro" id="IPR012349">
    <property type="entry name" value="Split_barrel_FMN-bd"/>
</dbReference>
<dbReference type="Gene3D" id="1.20.120.520">
    <property type="entry name" value="nmb1532 protein domain like"/>
    <property type="match status" value="1"/>
</dbReference>
<keyword evidence="5" id="KW-1185">Reference proteome</keyword>
<name>A0A8J3Z7X4_9ACTN</name>
<dbReference type="AlphaFoldDB" id="A0A8J3Z7X4"/>
<feature type="domain" description="Hemerythrin-like" evidence="3">
    <location>
        <begin position="139"/>
        <end position="260"/>
    </location>
</feature>
<dbReference type="Gene3D" id="2.30.110.10">
    <property type="entry name" value="Electron Transport, Fmn-binding Protein, Chain A"/>
    <property type="match status" value="1"/>
</dbReference>
<comment type="caution">
    <text evidence="4">The sequence shown here is derived from an EMBL/GenBank/DDBJ whole genome shotgun (WGS) entry which is preliminary data.</text>
</comment>
<dbReference type="GO" id="GO:0005886">
    <property type="term" value="C:plasma membrane"/>
    <property type="evidence" value="ECO:0007669"/>
    <property type="project" value="TreeGrafter"/>
</dbReference>
<evidence type="ECO:0000313" key="5">
    <source>
        <dbReference type="Proteomes" id="UP000612585"/>
    </source>
</evidence>
<dbReference type="InterPro" id="IPR012312">
    <property type="entry name" value="Hemerythrin-like"/>
</dbReference>
<dbReference type="PANTHER" id="PTHR39428">
    <property type="entry name" value="F420H(2)-DEPENDENT QUINONE REDUCTASE RV1261C"/>
    <property type="match status" value="1"/>
</dbReference>
<dbReference type="EMBL" id="BOPG01000024">
    <property type="protein sequence ID" value="GIJ56558.1"/>
    <property type="molecule type" value="Genomic_DNA"/>
</dbReference>
<dbReference type="Proteomes" id="UP000612585">
    <property type="component" value="Unassembled WGS sequence"/>
</dbReference>
<dbReference type="GO" id="GO:0016491">
    <property type="term" value="F:oxidoreductase activity"/>
    <property type="evidence" value="ECO:0007669"/>
    <property type="project" value="InterPro"/>
</dbReference>
<dbReference type="SUPFAM" id="SSF50475">
    <property type="entry name" value="FMN-binding split barrel"/>
    <property type="match status" value="1"/>
</dbReference>
<protein>
    <submittedName>
        <fullName evidence="4">Cation-binding protein</fullName>
    </submittedName>
</protein>
<evidence type="ECO:0000259" key="3">
    <source>
        <dbReference type="Pfam" id="PF01814"/>
    </source>
</evidence>
<organism evidence="4 5">
    <name type="scientific">Virgisporangium aurantiacum</name>
    <dbReference type="NCBI Taxonomy" id="175570"/>
    <lineage>
        <taxon>Bacteria</taxon>
        <taxon>Bacillati</taxon>
        <taxon>Actinomycetota</taxon>
        <taxon>Actinomycetes</taxon>
        <taxon>Micromonosporales</taxon>
        <taxon>Micromonosporaceae</taxon>
        <taxon>Virgisporangium</taxon>
    </lineage>
</organism>
<comment type="catalytic activity">
    <reaction evidence="2">
        <text>oxidized coenzyme F420-(gamma-L-Glu)(n) + a quinol + H(+) = reduced coenzyme F420-(gamma-L-Glu)(n) + a quinone</text>
        <dbReference type="Rhea" id="RHEA:39663"/>
        <dbReference type="Rhea" id="RHEA-COMP:12939"/>
        <dbReference type="Rhea" id="RHEA-COMP:14378"/>
        <dbReference type="ChEBI" id="CHEBI:15378"/>
        <dbReference type="ChEBI" id="CHEBI:24646"/>
        <dbReference type="ChEBI" id="CHEBI:132124"/>
        <dbReference type="ChEBI" id="CHEBI:133980"/>
        <dbReference type="ChEBI" id="CHEBI:139511"/>
    </reaction>
</comment>
<sequence>MTSFNDRAVEEFRANGGRVGGLFEGADLLLLTTVGAGSGRPRTNPVGYVRDGARLLVFGSNSGQETHPGWYHNLVVNPSVTVEVGTAGGIETFPAHAVPVQDEERDRLFAGESAIEGAVPVVALYPTSGANGRVAALGDHLVQVHDWFRQQIAAARAGGGTERGVDLREHCLILCSAIHAHHTREDGIFPDVQALVPGLEPVLDRLRADHVVVAEHLRRFRALLAENPGDDADVEAELDRLAADLEAHFEYEERMLVPVLNMSAS</sequence>
<proteinExistence type="inferred from homology"/>
<evidence type="ECO:0000256" key="1">
    <source>
        <dbReference type="ARBA" id="ARBA00008710"/>
    </source>
</evidence>
<evidence type="ECO:0000256" key="2">
    <source>
        <dbReference type="ARBA" id="ARBA00049106"/>
    </source>
</evidence>
<dbReference type="GO" id="GO:0070967">
    <property type="term" value="F:coenzyme F420 binding"/>
    <property type="evidence" value="ECO:0007669"/>
    <property type="project" value="TreeGrafter"/>
</dbReference>
<comment type="similarity">
    <text evidence="1">Belongs to the F420H(2)-dependent quinone reductase family.</text>
</comment>
<reference evidence="4" key="1">
    <citation type="submission" date="2021-01" db="EMBL/GenBank/DDBJ databases">
        <title>Whole genome shotgun sequence of Virgisporangium aurantiacum NBRC 16421.</title>
        <authorList>
            <person name="Komaki H."/>
            <person name="Tamura T."/>
        </authorList>
    </citation>
    <scope>NUCLEOTIDE SEQUENCE</scope>
    <source>
        <strain evidence="4">NBRC 16421</strain>
    </source>
</reference>
<accession>A0A8J3Z7X4</accession>
<dbReference type="NCBIfam" id="TIGR00026">
    <property type="entry name" value="hi_GC_TIGR00026"/>
    <property type="match status" value="1"/>
</dbReference>
<dbReference type="CDD" id="cd12108">
    <property type="entry name" value="Hr-like"/>
    <property type="match status" value="1"/>
</dbReference>
<dbReference type="PANTHER" id="PTHR39428:SF1">
    <property type="entry name" value="F420H(2)-DEPENDENT QUINONE REDUCTASE RV1261C"/>
    <property type="match status" value="1"/>
</dbReference>
<dbReference type="InterPro" id="IPR004378">
    <property type="entry name" value="F420H2_quin_Rdtase"/>
</dbReference>
<evidence type="ECO:0000313" key="4">
    <source>
        <dbReference type="EMBL" id="GIJ56558.1"/>
    </source>
</evidence>
<dbReference type="Pfam" id="PF01814">
    <property type="entry name" value="Hemerythrin"/>
    <property type="match status" value="1"/>
</dbReference>
<dbReference type="RefSeq" id="WP_203995096.1">
    <property type="nucleotide sequence ID" value="NZ_BOPG01000024.1"/>
</dbReference>
<gene>
    <name evidence="4" type="ORF">Vau01_040740</name>
</gene>
<dbReference type="Pfam" id="PF04075">
    <property type="entry name" value="F420H2_quin_red"/>
    <property type="match status" value="1"/>
</dbReference>